<dbReference type="SUPFAM" id="SSF51998">
    <property type="entry name" value="PFL-like glycyl radical enzymes"/>
    <property type="match status" value="1"/>
</dbReference>
<keyword evidence="1" id="KW-0556">Organic radical</keyword>
<dbReference type="Pfam" id="PF02901">
    <property type="entry name" value="PFL-like"/>
    <property type="match status" value="1"/>
</dbReference>
<dbReference type="PANTHER" id="PTHR43641">
    <property type="entry name" value="FORMATE ACETYLTRANSFERASE 3-RELATED"/>
    <property type="match status" value="1"/>
</dbReference>
<evidence type="ECO:0000259" key="4">
    <source>
        <dbReference type="PROSITE" id="PS51554"/>
    </source>
</evidence>
<dbReference type="InterPro" id="IPR051215">
    <property type="entry name" value="GRE"/>
</dbReference>
<accession>X1MMT2</accession>
<feature type="domain" description="PFL" evidence="4">
    <location>
        <begin position="1"/>
        <end position="116"/>
    </location>
</feature>
<reference evidence="5" key="1">
    <citation type="journal article" date="2014" name="Front. Microbiol.">
        <title>High frequency of phylogenetically diverse reductive dehalogenase-homologous genes in deep subseafloor sedimentary metagenomes.</title>
        <authorList>
            <person name="Kawai M."/>
            <person name="Futagami T."/>
            <person name="Toyoda A."/>
            <person name="Takaki Y."/>
            <person name="Nishi S."/>
            <person name="Hori S."/>
            <person name="Arai W."/>
            <person name="Tsubouchi T."/>
            <person name="Morono Y."/>
            <person name="Uchiyama I."/>
            <person name="Ito T."/>
            <person name="Fujiyama A."/>
            <person name="Inagaki F."/>
            <person name="Takami H."/>
        </authorList>
    </citation>
    <scope>NUCLEOTIDE SEQUENCE</scope>
    <source>
        <strain evidence="5">Expedition CK06-06</strain>
    </source>
</reference>
<dbReference type="Pfam" id="PF01228">
    <property type="entry name" value="Gly_radical"/>
    <property type="match status" value="1"/>
</dbReference>
<comment type="caution">
    <text evidence="5">The sequence shown here is derived from an EMBL/GenBank/DDBJ whole genome shotgun (WGS) entry which is preliminary data.</text>
</comment>
<dbReference type="GO" id="GO:0005829">
    <property type="term" value="C:cytosol"/>
    <property type="evidence" value="ECO:0007669"/>
    <property type="project" value="TreeGrafter"/>
</dbReference>
<protein>
    <recommendedName>
        <fullName evidence="6">Glycine radical domain-containing protein</fullName>
    </recommendedName>
</protein>
<name>X1MMT2_9ZZZZ</name>
<evidence type="ECO:0000259" key="3">
    <source>
        <dbReference type="PROSITE" id="PS51149"/>
    </source>
</evidence>
<evidence type="ECO:0000313" key="5">
    <source>
        <dbReference type="EMBL" id="GAI32613.1"/>
    </source>
</evidence>
<evidence type="ECO:0008006" key="6">
    <source>
        <dbReference type="Google" id="ProtNLM"/>
    </source>
</evidence>
<dbReference type="PANTHER" id="PTHR43641:SF2">
    <property type="entry name" value="DEHYDRATASE YBIW-RELATED"/>
    <property type="match status" value="1"/>
</dbReference>
<dbReference type="InterPro" id="IPR001150">
    <property type="entry name" value="Gly_radical"/>
</dbReference>
<keyword evidence="2" id="KW-0456">Lyase</keyword>
<sequence>ESFSISVGLINVADSMAAIKKVVFDEKRVTMKQLIKILDKNWEGHEELRQIMLAAPKFGNDDDYVDMIANDIHHRTEEVVEQFSDTYGSGFHLDGSAVSASYGLSLDTPATPDGRKDGDGFADGSISPMLGMDADGPTAVLKSCSKIDTLQTYNHLLNQKFLPHFLEGENRETFYNYIKSWADFGIPHIQFNVVSRDMLLDAQEHPEKHRSLIVRVVGYSAYFADLSKGLQDHIIERTEQAFAG</sequence>
<feature type="non-terminal residue" evidence="5">
    <location>
        <position position="1"/>
    </location>
</feature>
<dbReference type="AlphaFoldDB" id="X1MMT2"/>
<dbReference type="PROSITE" id="PS51554">
    <property type="entry name" value="PFL"/>
    <property type="match status" value="1"/>
</dbReference>
<dbReference type="EMBL" id="BARV01030809">
    <property type="protein sequence ID" value="GAI32613.1"/>
    <property type="molecule type" value="Genomic_DNA"/>
</dbReference>
<feature type="domain" description="Glycine radical" evidence="3">
    <location>
        <begin position="124"/>
        <end position="243"/>
    </location>
</feature>
<organism evidence="5">
    <name type="scientific">marine sediment metagenome</name>
    <dbReference type="NCBI Taxonomy" id="412755"/>
    <lineage>
        <taxon>unclassified sequences</taxon>
        <taxon>metagenomes</taxon>
        <taxon>ecological metagenomes</taxon>
    </lineage>
</organism>
<dbReference type="PROSITE" id="PS51149">
    <property type="entry name" value="GLY_RADICAL_2"/>
    <property type="match status" value="1"/>
</dbReference>
<gene>
    <name evidence="5" type="ORF">S06H3_48873</name>
</gene>
<evidence type="ECO:0000256" key="1">
    <source>
        <dbReference type="ARBA" id="ARBA00022818"/>
    </source>
</evidence>
<dbReference type="Gene3D" id="3.20.70.20">
    <property type="match status" value="1"/>
</dbReference>
<dbReference type="InterPro" id="IPR004184">
    <property type="entry name" value="PFL_dom"/>
</dbReference>
<evidence type="ECO:0000256" key="2">
    <source>
        <dbReference type="ARBA" id="ARBA00023239"/>
    </source>
</evidence>
<proteinExistence type="predicted"/>
<dbReference type="GO" id="GO:0016829">
    <property type="term" value="F:lyase activity"/>
    <property type="evidence" value="ECO:0007669"/>
    <property type="project" value="UniProtKB-KW"/>
</dbReference>